<feature type="region of interest" description="Disordered" evidence="1">
    <location>
        <begin position="26"/>
        <end position="71"/>
    </location>
</feature>
<dbReference type="PROSITE" id="PS51257">
    <property type="entry name" value="PROKAR_LIPOPROTEIN"/>
    <property type="match status" value="1"/>
</dbReference>
<evidence type="ECO:0000256" key="2">
    <source>
        <dbReference type="SAM" id="SignalP"/>
    </source>
</evidence>
<evidence type="ECO:0000259" key="3">
    <source>
        <dbReference type="PROSITE" id="PS51677"/>
    </source>
</evidence>
<dbReference type="PANTHER" id="PTHR10587:SF137">
    <property type="entry name" value="4-DEOXY-4-FORMAMIDO-L-ARABINOSE-PHOSPHOUNDECAPRENOL DEFORMYLASE ARND-RELATED"/>
    <property type="match status" value="1"/>
</dbReference>
<dbReference type="SUPFAM" id="SSF88713">
    <property type="entry name" value="Glycoside hydrolase/deacetylase"/>
    <property type="match status" value="1"/>
</dbReference>
<accession>A0AB33KB17</accession>
<dbReference type="InterPro" id="IPR002509">
    <property type="entry name" value="NODB_dom"/>
</dbReference>
<dbReference type="PROSITE" id="PS51318">
    <property type="entry name" value="TAT"/>
    <property type="match status" value="1"/>
</dbReference>
<feature type="compositionally biased region" description="Low complexity" evidence="1">
    <location>
        <begin position="62"/>
        <end position="71"/>
    </location>
</feature>
<feature type="domain" description="NodB homology" evidence="3">
    <location>
        <begin position="97"/>
        <end position="276"/>
    </location>
</feature>
<dbReference type="AlphaFoldDB" id="A0AB33KB17"/>
<name>A0AB33KB17_9ACTN</name>
<dbReference type="Gene3D" id="3.20.20.370">
    <property type="entry name" value="Glycoside hydrolase/deacetylase"/>
    <property type="match status" value="1"/>
</dbReference>
<evidence type="ECO:0000256" key="1">
    <source>
        <dbReference type="SAM" id="MobiDB-lite"/>
    </source>
</evidence>
<dbReference type="PANTHER" id="PTHR10587">
    <property type="entry name" value="GLYCOSYL TRANSFERASE-RELATED"/>
    <property type="match status" value="1"/>
</dbReference>
<dbReference type="EMBL" id="AP035881">
    <property type="protein sequence ID" value="BFP49672.1"/>
    <property type="molecule type" value="Genomic_DNA"/>
</dbReference>
<protein>
    <submittedName>
        <fullName evidence="4">Polysaccharide deacetylase family protein</fullName>
    </submittedName>
</protein>
<gene>
    <name evidence="4" type="ORF">KCMC57_60400</name>
</gene>
<proteinExistence type="predicted"/>
<dbReference type="InterPro" id="IPR006311">
    <property type="entry name" value="TAT_signal"/>
</dbReference>
<sequence>MTADRRSVLRTAARLAAVTAVGAVSACAPGPTRGTPVQAPSDPPEGPAGYSLRLRPTPPATPAATGAPAPSGAVVPAVAPLAPGTPVEVVNGPRGRAEVALTFHGEGDPAQATALLERAEQRGVRLTVLAVGRWLDQQPQMAERILRGGHELGNHTQNHLNINALSPAQAHAEIAECAERLRRLTGSIGRWFRPSATQYASPMVREQARLVGYEHCLSFDVDPRDYSDPGADLLQRRLLRSVQGGSVVALHMGHQGTVDALPAVLDGLQRLGLRAVTASQLCT</sequence>
<dbReference type="GO" id="GO:0005975">
    <property type="term" value="P:carbohydrate metabolic process"/>
    <property type="evidence" value="ECO:0007669"/>
    <property type="project" value="InterPro"/>
</dbReference>
<feature type="chain" id="PRO_5044289279" evidence="2">
    <location>
        <begin position="27"/>
        <end position="283"/>
    </location>
</feature>
<dbReference type="InterPro" id="IPR050248">
    <property type="entry name" value="Polysacc_deacetylase_ArnD"/>
</dbReference>
<dbReference type="Pfam" id="PF01522">
    <property type="entry name" value="Polysacc_deac_1"/>
    <property type="match status" value="1"/>
</dbReference>
<dbReference type="InterPro" id="IPR011330">
    <property type="entry name" value="Glyco_hydro/deAcase_b/a-brl"/>
</dbReference>
<dbReference type="PROSITE" id="PS51677">
    <property type="entry name" value="NODB"/>
    <property type="match status" value="1"/>
</dbReference>
<organism evidence="4">
    <name type="scientific">Kitasatospora sp. CMC57</name>
    <dbReference type="NCBI Taxonomy" id="3231513"/>
    <lineage>
        <taxon>Bacteria</taxon>
        <taxon>Bacillati</taxon>
        <taxon>Actinomycetota</taxon>
        <taxon>Actinomycetes</taxon>
        <taxon>Kitasatosporales</taxon>
        <taxon>Streptomycetaceae</taxon>
        <taxon>Kitasatospora</taxon>
    </lineage>
</organism>
<dbReference type="CDD" id="cd10917">
    <property type="entry name" value="CE4_NodB_like_6s_7s"/>
    <property type="match status" value="1"/>
</dbReference>
<dbReference type="GO" id="GO:0016810">
    <property type="term" value="F:hydrolase activity, acting on carbon-nitrogen (but not peptide) bonds"/>
    <property type="evidence" value="ECO:0007669"/>
    <property type="project" value="InterPro"/>
</dbReference>
<dbReference type="RefSeq" id="WP_407991748.1">
    <property type="nucleotide sequence ID" value="NZ_AP035881.2"/>
</dbReference>
<keyword evidence="2" id="KW-0732">Signal</keyword>
<evidence type="ECO:0000313" key="4">
    <source>
        <dbReference type="EMBL" id="BFP49672.1"/>
    </source>
</evidence>
<reference evidence="4" key="1">
    <citation type="submission" date="2024-07" db="EMBL/GenBank/DDBJ databases">
        <title>Complete genome sequences of cellulolytic bacteria, Kitasatospora sp. CMC57 and Streptomyces sp. CMC78, isolated from Japanese agricultural soil.</title>
        <authorList>
            <person name="Hashimoto T."/>
            <person name="Ito M."/>
            <person name="Iwamoto M."/>
            <person name="Fukahori D."/>
            <person name="Shoda T."/>
            <person name="Sakoda M."/>
            <person name="Morohoshi T."/>
            <person name="Mitsuboshi M."/>
            <person name="Nishizawa T."/>
        </authorList>
    </citation>
    <scope>NUCLEOTIDE SEQUENCE</scope>
    <source>
        <strain evidence="4">CMC57</strain>
    </source>
</reference>
<feature type="signal peptide" evidence="2">
    <location>
        <begin position="1"/>
        <end position="26"/>
    </location>
</feature>